<evidence type="ECO:0000259" key="2">
    <source>
        <dbReference type="Pfam" id="PF12867"/>
    </source>
</evidence>
<proteinExistence type="predicted"/>
<dbReference type="Proteomes" id="UP000635726">
    <property type="component" value="Unassembled WGS sequence"/>
</dbReference>
<dbReference type="SUPFAM" id="SSF109854">
    <property type="entry name" value="DinB/YfiT-like putative metalloenzymes"/>
    <property type="match status" value="1"/>
</dbReference>
<feature type="region of interest" description="Disordered" evidence="1">
    <location>
        <begin position="1"/>
        <end position="26"/>
    </location>
</feature>
<dbReference type="Gene3D" id="1.20.120.450">
    <property type="entry name" value="dinb family like domain"/>
    <property type="match status" value="1"/>
</dbReference>
<evidence type="ECO:0000313" key="4">
    <source>
        <dbReference type="Proteomes" id="UP000635726"/>
    </source>
</evidence>
<accession>A0A917PLA9</accession>
<dbReference type="InterPro" id="IPR024775">
    <property type="entry name" value="DinB-like"/>
</dbReference>
<dbReference type="InterPro" id="IPR034660">
    <property type="entry name" value="DinB/YfiT-like"/>
</dbReference>
<dbReference type="Pfam" id="PF12867">
    <property type="entry name" value="DinB_2"/>
    <property type="match status" value="1"/>
</dbReference>
<reference evidence="3" key="1">
    <citation type="journal article" date="2014" name="Int. J. Syst. Evol. Microbiol.">
        <title>Complete genome sequence of Corynebacterium casei LMG S-19264T (=DSM 44701T), isolated from a smear-ripened cheese.</title>
        <authorList>
            <consortium name="US DOE Joint Genome Institute (JGI-PGF)"/>
            <person name="Walter F."/>
            <person name="Albersmeier A."/>
            <person name="Kalinowski J."/>
            <person name="Ruckert C."/>
        </authorList>
    </citation>
    <scope>NUCLEOTIDE SEQUENCE</scope>
    <source>
        <strain evidence="3">JCM 14371</strain>
    </source>
</reference>
<feature type="domain" description="DinB-like" evidence="2">
    <location>
        <begin position="25"/>
        <end position="186"/>
    </location>
</feature>
<evidence type="ECO:0000256" key="1">
    <source>
        <dbReference type="SAM" id="MobiDB-lite"/>
    </source>
</evidence>
<evidence type="ECO:0000313" key="3">
    <source>
        <dbReference type="EMBL" id="GGJ83087.1"/>
    </source>
</evidence>
<feature type="compositionally biased region" description="Polar residues" evidence="1">
    <location>
        <begin position="1"/>
        <end position="21"/>
    </location>
</feature>
<gene>
    <name evidence="3" type="ORF">GCM10008939_28730</name>
</gene>
<dbReference type="AlphaFoldDB" id="A0A917PLA9"/>
<protein>
    <recommendedName>
        <fullName evidence="2">DinB-like domain-containing protein</fullName>
    </recommendedName>
</protein>
<comment type="caution">
    <text evidence="3">The sequence shown here is derived from an EMBL/GenBank/DDBJ whole genome shotgun (WGS) entry which is preliminary data.</text>
</comment>
<sequence>MNDLNTDSTGLNRSGPDSTDLSGELRRAGQDAATCFGRLPPHVYFAGSDEQWSPAHHVRHLTLSNRPLTQALRLPRLALLALGGRTEHGRAGRDFATMRGTYLAALQAGGRASGRFLPTLGAGRNAEAQAAGVAEFLASLEALSGAVARWPDADLDLLTLPHPLLGRLTLREMLYFAVYHHSHHLEGVRRRLPESEQA</sequence>
<dbReference type="RefSeq" id="WP_188963989.1">
    <property type="nucleotide sequence ID" value="NZ_BMOE01000011.1"/>
</dbReference>
<dbReference type="EMBL" id="BMOE01000011">
    <property type="protein sequence ID" value="GGJ83087.1"/>
    <property type="molecule type" value="Genomic_DNA"/>
</dbReference>
<keyword evidence="4" id="KW-1185">Reference proteome</keyword>
<name>A0A917PLA9_9DEIO</name>
<organism evidence="3 4">
    <name type="scientific">Deinococcus aquiradiocola</name>
    <dbReference type="NCBI Taxonomy" id="393059"/>
    <lineage>
        <taxon>Bacteria</taxon>
        <taxon>Thermotogati</taxon>
        <taxon>Deinococcota</taxon>
        <taxon>Deinococci</taxon>
        <taxon>Deinococcales</taxon>
        <taxon>Deinococcaceae</taxon>
        <taxon>Deinococcus</taxon>
    </lineage>
</organism>
<reference evidence="3" key="2">
    <citation type="submission" date="2020-09" db="EMBL/GenBank/DDBJ databases">
        <authorList>
            <person name="Sun Q."/>
            <person name="Ohkuma M."/>
        </authorList>
    </citation>
    <scope>NUCLEOTIDE SEQUENCE</scope>
    <source>
        <strain evidence="3">JCM 14371</strain>
    </source>
</reference>